<organism evidence="1 2">
    <name type="scientific">Salmonella arizonae (strain ATCC BAA-731 / CDC346-86 / RSK2980)</name>
    <dbReference type="NCBI Taxonomy" id="41514"/>
    <lineage>
        <taxon>Bacteria</taxon>
        <taxon>Pseudomonadati</taxon>
        <taxon>Pseudomonadota</taxon>
        <taxon>Gammaproteobacteria</taxon>
        <taxon>Enterobacterales</taxon>
        <taxon>Enterobacteriaceae</taxon>
        <taxon>Salmonella</taxon>
    </lineage>
</organism>
<sequence>MINHFNNVAKLLQFHNTSSRLAPSDHRLFADFVELLIRFNNKKSINYNHYIIYI</sequence>
<accession>A9MQ05</accession>
<keyword evidence="2" id="KW-1185">Reference proteome</keyword>
<protein>
    <submittedName>
        <fullName evidence="1">Uncharacterized protein</fullName>
    </submittedName>
</protein>
<dbReference type="AlphaFoldDB" id="A9MQ05"/>
<reference evidence="1 2" key="1">
    <citation type="submission" date="2007-11" db="EMBL/GenBank/DDBJ databases">
        <authorList>
            <consortium name="The Salmonella enterica serovar Arizonae Genome Sequencing Project"/>
            <person name="McClelland M."/>
            <person name="Sanderson E.K."/>
            <person name="Porwollik S."/>
            <person name="Spieth J."/>
            <person name="Clifton W.S."/>
            <person name="Fulton R."/>
            <person name="Chunyan W."/>
            <person name="Wollam A."/>
            <person name="Shah N."/>
            <person name="Pepin K."/>
            <person name="Bhonagiri V."/>
            <person name="Nash W."/>
            <person name="Johnson M."/>
            <person name="Thiruvilangam P."/>
            <person name="Wilson R."/>
        </authorList>
    </citation>
    <scope>NUCLEOTIDE SEQUENCE [LARGE SCALE GENOMIC DNA]</scope>
    <source>
        <strain evidence="2">ATCC BAA-731 / CDC346-86 / RSK2980</strain>
    </source>
</reference>
<proteinExistence type="predicted"/>
<evidence type="ECO:0000313" key="2">
    <source>
        <dbReference type="Proteomes" id="UP000002084"/>
    </source>
</evidence>
<dbReference type="EMBL" id="CP000880">
    <property type="protein sequence ID" value="ABX21150.1"/>
    <property type="molecule type" value="Genomic_DNA"/>
</dbReference>
<evidence type="ECO:0000313" key="1">
    <source>
        <dbReference type="EMBL" id="ABX21150.1"/>
    </source>
</evidence>
<dbReference type="Proteomes" id="UP000002084">
    <property type="component" value="Chromosome"/>
</dbReference>
<name>A9MQ05_SALAR</name>
<dbReference type="KEGG" id="ses:SARI_01248"/>
<gene>
    <name evidence="1" type="ordered locus">SARI_01248</name>
</gene>
<dbReference type="HOGENOM" id="CLU_3047757_0_0_6"/>